<dbReference type="InterPro" id="IPR000700">
    <property type="entry name" value="PAS-assoc_C"/>
</dbReference>
<feature type="domain" description="PAS" evidence="2">
    <location>
        <begin position="930"/>
        <end position="972"/>
    </location>
</feature>
<organism evidence="6 7">
    <name type="scientific">Shewanella hanedai</name>
    <name type="common">Alteromonas hanedai</name>
    <dbReference type="NCBI Taxonomy" id="25"/>
    <lineage>
        <taxon>Bacteria</taxon>
        <taxon>Pseudomonadati</taxon>
        <taxon>Pseudomonadota</taxon>
        <taxon>Gammaproteobacteria</taxon>
        <taxon>Alteromonadales</taxon>
        <taxon>Shewanellaceae</taxon>
        <taxon>Shewanella</taxon>
    </lineage>
</organism>
<dbReference type="PANTHER" id="PTHR44757:SF2">
    <property type="entry name" value="BIOFILM ARCHITECTURE MAINTENANCE PROTEIN MBAA"/>
    <property type="match status" value="1"/>
</dbReference>
<dbReference type="InterPro" id="IPR013783">
    <property type="entry name" value="Ig-like_fold"/>
</dbReference>
<dbReference type="OrthoDB" id="9804951at2"/>
<dbReference type="SUPFAM" id="SSF63829">
    <property type="entry name" value="Calcium-dependent phosphotriesterase"/>
    <property type="match status" value="1"/>
</dbReference>
<dbReference type="RefSeq" id="WP_144042352.1">
    <property type="nucleotide sequence ID" value="NZ_BMPL01000045.1"/>
</dbReference>
<comment type="caution">
    <text evidence="6">The sequence shown here is derived from an EMBL/GenBank/DDBJ whole genome shotgun (WGS) entry which is preliminary data.</text>
</comment>
<dbReference type="InterPro" id="IPR015943">
    <property type="entry name" value="WD40/YVTN_repeat-like_dom_sf"/>
</dbReference>
<dbReference type="FunFam" id="3.30.70.270:FF:000001">
    <property type="entry name" value="Diguanylate cyclase domain protein"/>
    <property type="match status" value="1"/>
</dbReference>
<dbReference type="Gene3D" id="3.30.70.270">
    <property type="match status" value="1"/>
</dbReference>
<evidence type="ECO:0000313" key="7">
    <source>
        <dbReference type="Proteomes" id="UP000318126"/>
    </source>
</evidence>
<protein>
    <submittedName>
        <fullName evidence="6">EAL domain-containing protein</fullName>
    </submittedName>
</protein>
<dbReference type="InterPro" id="IPR035965">
    <property type="entry name" value="PAS-like_dom_sf"/>
</dbReference>
<dbReference type="Gene3D" id="2.130.10.10">
    <property type="entry name" value="YVTN repeat-like/Quinoprotein amine dehydrogenase"/>
    <property type="match status" value="2"/>
</dbReference>
<evidence type="ECO:0000259" key="2">
    <source>
        <dbReference type="PROSITE" id="PS50112"/>
    </source>
</evidence>
<dbReference type="InterPro" id="IPR052155">
    <property type="entry name" value="Biofilm_reg_signaling"/>
</dbReference>
<dbReference type="CDD" id="cd01948">
    <property type="entry name" value="EAL"/>
    <property type="match status" value="1"/>
</dbReference>
<dbReference type="PROSITE" id="PS50887">
    <property type="entry name" value="GGDEF"/>
    <property type="match status" value="1"/>
</dbReference>
<sequence>MINRISHFILLVTVLLITCLVPVRASDIVQRVFAERDGLVNGSVSDISFDDYGFTWLATQEGLYRVSNTKVRRIDKNGFKTRLSDEYIQFVRPLSKRHLLVSNYTDTYLYDIIQDTFTRFGSAKLFPYYNNVGLRSIIKKNNGDYYFLSKQGELLTFSYVNMTLTTVNTLPYNLDYPWSFLTELDDRHLLIGSSNKLELSDQSGVFQRSLDWQDDMGAIKGMMEDSSGRLWVSSSDGLYEFKKVDLTFEKVTFIPFPISKTTEDSQGNLWLASREGLIKWDPDTDMIEMYKGDVKRTADIDYIYDIEIDHNDVIWVGGSGDALAVVAEAPDFMLERFTKTTPYLISNEMIWSIWADKNKVWLGSDKGLITVDRHSKNSITILPEELALNGSIYKIDELDSDHLLLSTTNGLFAVNKLTLESGRFSQWTLGQYSLENKIIFSSYSDPLLENRWWFATGNGLFFWQQGALNPQAFLIKGGDNVRSKPDLRVTYRSLDGKLWIAGARTFGYIDDEGLFHSSLNIFDAEAKLPTISYIKEISPGVLWLGSSAGLIEYEFDSGVTRSLTNEWKVDCSSIFFIHEINQYRVLGCLNSILRQNIESGEVLVIEHEDGLISKELNDGASFYDPDSGFYVGTPDGAMLLDVAKLENRIQHDGVLLESVSIFYDEHTEINLVPEPNSIIKPGARMINFQFTSLDYLVDTPLTLQYRIRRKGESKDVNYLLLMDQSLVSFSGLHAGDYVLDILSSQNGIWSSEPSSFAFEVKEFWWQKTWFKSFLVIALFLFGSIILIGRQRQLSAFKRVNEALVESEDRLRQSLKGSGSELWEWRHDTQMFNLENQSAALAGGNANLLLTLEDFPVHRDERQSVLACWNSMINGISDRFEVEYRYRREDKSWGWTRVRGRPVDFDPETGNITRVAGIYSDITAQRQLEDDMRLLAQAFENTSEGVLILDTNERIKVSNKAAQTILGLGVEQLNLSPFSALIVAKEGRLDNIVKLLDESGSWTGEREFICSDGTSCPVWLNVSTMLGKTGSIIHYVAVFSDITERKRSEAELRRLANYDVLTGLPNRSLFSTRLAQSIYRANHTGEKLALVFLDLDRFKHVNDSYGHSMGDALLVEAANRLQSCIPEQHSMCRFGGDEFLILLRNANDVDMINHICTELLNQIEMPFELYGREFFISTSIGVSLWPDDATEPEVLIKNADQAMYHAKEEGKGNFQYYSSERNLEALYHLHLEAELRRAIERDEFELHYQPQVDILKNDSLVGMEALLRWRHHSEGLIRTDTFIKVAESCGLIIDIDRWVLRQACIQGAQWSRIYGETFKLSVNISAVHFRQPDFVEGIKAILKETEIPTSVLGFEITEGVLMKELNTAKSHLKELRHLGIKVAIDDFGTGYSSLAYLRHFDVDTLKIDRSFLIDIATNESDQAIASSIIELARNLKLNVIAEGVETKAQLEQVFSRGCYVIQGYYFSKPLIESDMNAYMERNKLDS</sequence>
<dbReference type="InterPro" id="IPR035919">
    <property type="entry name" value="EAL_sf"/>
</dbReference>
<dbReference type="SMART" id="SM00091">
    <property type="entry name" value="PAS"/>
    <property type="match status" value="1"/>
</dbReference>
<evidence type="ECO:0000256" key="1">
    <source>
        <dbReference type="ARBA" id="ARBA00001946"/>
    </source>
</evidence>
<dbReference type="InterPro" id="IPR013767">
    <property type="entry name" value="PAS_fold"/>
</dbReference>
<dbReference type="InterPro" id="IPR001610">
    <property type="entry name" value="PAC"/>
</dbReference>
<comment type="cofactor">
    <cofactor evidence="1">
        <name>Mg(2+)</name>
        <dbReference type="ChEBI" id="CHEBI:18420"/>
    </cofactor>
</comment>
<dbReference type="GO" id="GO:0003824">
    <property type="term" value="F:catalytic activity"/>
    <property type="evidence" value="ECO:0007669"/>
    <property type="project" value="UniProtKB-ARBA"/>
</dbReference>
<dbReference type="Pfam" id="PF08447">
    <property type="entry name" value="PAS_3"/>
    <property type="match status" value="1"/>
</dbReference>
<dbReference type="CDD" id="cd01949">
    <property type="entry name" value="GGDEF"/>
    <property type="match status" value="1"/>
</dbReference>
<proteinExistence type="predicted"/>
<dbReference type="Pfam" id="PF00563">
    <property type="entry name" value="EAL"/>
    <property type="match status" value="1"/>
</dbReference>
<dbReference type="Gene3D" id="3.20.20.450">
    <property type="entry name" value="EAL domain"/>
    <property type="match status" value="1"/>
</dbReference>
<dbReference type="SUPFAM" id="SSF55073">
    <property type="entry name" value="Nucleotide cyclase"/>
    <property type="match status" value="1"/>
</dbReference>
<gene>
    <name evidence="6" type="ORF">FN961_22205</name>
</gene>
<dbReference type="PROSITE" id="PS50112">
    <property type="entry name" value="PAS"/>
    <property type="match status" value="1"/>
</dbReference>
<dbReference type="Gene3D" id="3.30.450.20">
    <property type="entry name" value="PAS domain"/>
    <property type="match status" value="2"/>
</dbReference>
<dbReference type="Gene3D" id="2.60.40.10">
    <property type="entry name" value="Immunoglobulins"/>
    <property type="match status" value="1"/>
</dbReference>
<dbReference type="InterPro" id="IPR000160">
    <property type="entry name" value="GGDEF_dom"/>
</dbReference>
<dbReference type="Proteomes" id="UP000318126">
    <property type="component" value="Unassembled WGS sequence"/>
</dbReference>
<reference evidence="7" key="1">
    <citation type="submission" date="2019-07" db="EMBL/GenBank/DDBJ databases">
        <title>Shewanella sp. YLB-08 draft genomic sequence.</title>
        <authorList>
            <person name="Yu L."/>
        </authorList>
    </citation>
    <scope>NUCLEOTIDE SEQUENCE [LARGE SCALE GENOMIC DNA]</scope>
    <source>
        <strain evidence="7">JCM 20706</strain>
    </source>
</reference>
<dbReference type="GO" id="GO:0006355">
    <property type="term" value="P:regulation of DNA-templated transcription"/>
    <property type="evidence" value="ECO:0007669"/>
    <property type="project" value="InterPro"/>
</dbReference>
<evidence type="ECO:0000259" key="4">
    <source>
        <dbReference type="PROSITE" id="PS50883"/>
    </source>
</evidence>
<dbReference type="NCBIfam" id="TIGR00254">
    <property type="entry name" value="GGDEF"/>
    <property type="match status" value="1"/>
</dbReference>
<accession>A0A553JIC2</accession>
<evidence type="ECO:0000259" key="3">
    <source>
        <dbReference type="PROSITE" id="PS50113"/>
    </source>
</evidence>
<feature type="domain" description="PAC" evidence="3">
    <location>
        <begin position="879"/>
        <end position="933"/>
    </location>
</feature>
<dbReference type="InterPro" id="IPR000014">
    <property type="entry name" value="PAS"/>
</dbReference>
<feature type="domain" description="GGDEF" evidence="5">
    <location>
        <begin position="1085"/>
        <end position="1218"/>
    </location>
</feature>
<feature type="domain" description="PAC" evidence="3">
    <location>
        <begin position="1001"/>
        <end position="1053"/>
    </location>
</feature>
<dbReference type="PROSITE" id="PS50883">
    <property type="entry name" value="EAL"/>
    <property type="match status" value="1"/>
</dbReference>
<dbReference type="NCBIfam" id="TIGR00229">
    <property type="entry name" value="sensory_box"/>
    <property type="match status" value="1"/>
</dbReference>
<dbReference type="SMART" id="SM00267">
    <property type="entry name" value="GGDEF"/>
    <property type="match status" value="1"/>
</dbReference>
<keyword evidence="7" id="KW-1185">Reference proteome</keyword>
<dbReference type="InterPro" id="IPR043128">
    <property type="entry name" value="Rev_trsase/Diguanyl_cyclase"/>
</dbReference>
<dbReference type="InterPro" id="IPR029787">
    <property type="entry name" value="Nucleotide_cyclase"/>
</dbReference>
<dbReference type="InterPro" id="IPR013655">
    <property type="entry name" value="PAS_fold_3"/>
</dbReference>
<dbReference type="SUPFAM" id="SSF141868">
    <property type="entry name" value="EAL domain-like"/>
    <property type="match status" value="1"/>
</dbReference>
<dbReference type="SMART" id="SM00086">
    <property type="entry name" value="PAC"/>
    <property type="match status" value="2"/>
</dbReference>
<dbReference type="SUPFAM" id="SSF55785">
    <property type="entry name" value="PYP-like sensor domain (PAS domain)"/>
    <property type="match status" value="2"/>
</dbReference>
<feature type="domain" description="EAL" evidence="4">
    <location>
        <begin position="1227"/>
        <end position="1482"/>
    </location>
</feature>
<dbReference type="InterPro" id="IPR001633">
    <property type="entry name" value="EAL_dom"/>
</dbReference>
<dbReference type="PANTHER" id="PTHR44757">
    <property type="entry name" value="DIGUANYLATE CYCLASE DGCP"/>
    <property type="match status" value="1"/>
</dbReference>
<dbReference type="PROSITE" id="PS50113">
    <property type="entry name" value="PAC"/>
    <property type="match status" value="2"/>
</dbReference>
<dbReference type="SMART" id="SM00052">
    <property type="entry name" value="EAL"/>
    <property type="match status" value="1"/>
</dbReference>
<evidence type="ECO:0000259" key="5">
    <source>
        <dbReference type="PROSITE" id="PS50887"/>
    </source>
</evidence>
<dbReference type="Pfam" id="PF00990">
    <property type="entry name" value="GGDEF"/>
    <property type="match status" value="1"/>
</dbReference>
<dbReference type="CDD" id="cd00130">
    <property type="entry name" value="PAS"/>
    <property type="match status" value="1"/>
</dbReference>
<dbReference type="EMBL" id="VKGK01000039">
    <property type="protein sequence ID" value="TRY12192.1"/>
    <property type="molecule type" value="Genomic_DNA"/>
</dbReference>
<name>A0A553JIC2_SHEHA</name>
<dbReference type="Pfam" id="PF00989">
    <property type="entry name" value="PAS"/>
    <property type="match status" value="1"/>
</dbReference>
<evidence type="ECO:0000313" key="6">
    <source>
        <dbReference type="EMBL" id="TRY12192.1"/>
    </source>
</evidence>